<protein>
    <recommendedName>
        <fullName evidence="3">Sulfotransferase family protein</fullName>
    </recommendedName>
</protein>
<sequence length="226" mass="26970">MLISVHLPKTAGSSFANSLSDCFGQKLLKDYADLPLHHSNIRRNKHAAIESSRNYFKNFDEIQCIHGHFLPLKYRFHKSKINFKYVTWMREPAERLASQYYYMKRHYSDEKAKNQPLLKKLSDENWSLERFCLGPELQNTYSKFLWGFPLDLFDFIGIVEHYNSDLSYFANHILKEPLSTYKENVNKHIDQNKYNLSESLKSEILRHHSKDYSLYHRALTLRDKNR</sequence>
<organism evidence="1 2">
    <name type="scientific">Cocleimonas flava</name>
    <dbReference type="NCBI Taxonomy" id="634765"/>
    <lineage>
        <taxon>Bacteria</taxon>
        <taxon>Pseudomonadati</taxon>
        <taxon>Pseudomonadota</taxon>
        <taxon>Gammaproteobacteria</taxon>
        <taxon>Thiotrichales</taxon>
        <taxon>Thiotrichaceae</taxon>
        <taxon>Cocleimonas</taxon>
    </lineage>
</organism>
<dbReference type="AlphaFoldDB" id="A0A4R1F478"/>
<dbReference type="RefSeq" id="WP_131904306.1">
    <property type="nucleotide sequence ID" value="NZ_BAAAFU010000008.1"/>
</dbReference>
<evidence type="ECO:0000313" key="1">
    <source>
        <dbReference type="EMBL" id="TCJ88623.1"/>
    </source>
</evidence>
<accession>A0A4R1F478</accession>
<gene>
    <name evidence="1" type="ORF">EV695_0481</name>
</gene>
<keyword evidence="2" id="KW-1185">Reference proteome</keyword>
<dbReference type="Gene3D" id="3.40.50.300">
    <property type="entry name" value="P-loop containing nucleotide triphosphate hydrolases"/>
    <property type="match status" value="1"/>
</dbReference>
<proteinExistence type="predicted"/>
<comment type="caution">
    <text evidence="1">The sequence shown here is derived from an EMBL/GenBank/DDBJ whole genome shotgun (WGS) entry which is preliminary data.</text>
</comment>
<evidence type="ECO:0000313" key="2">
    <source>
        <dbReference type="Proteomes" id="UP000294887"/>
    </source>
</evidence>
<dbReference type="OrthoDB" id="7981249at2"/>
<dbReference type="EMBL" id="SMFQ01000002">
    <property type="protein sequence ID" value="TCJ88623.1"/>
    <property type="molecule type" value="Genomic_DNA"/>
</dbReference>
<reference evidence="1 2" key="1">
    <citation type="submission" date="2019-03" db="EMBL/GenBank/DDBJ databases">
        <title>Genomic Encyclopedia of Type Strains, Phase IV (KMG-IV): sequencing the most valuable type-strain genomes for metagenomic binning, comparative biology and taxonomic classification.</title>
        <authorList>
            <person name="Goeker M."/>
        </authorList>
    </citation>
    <scope>NUCLEOTIDE SEQUENCE [LARGE SCALE GENOMIC DNA]</scope>
    <source>
        <strain evidence="1 2">DSM 24830</strain>
    </source>
</reference>
<evidence type="ECO:0008006" key="3">
    <source>
        <dbReference type="Google" id="ProtNLM"/>
    </source>
</evidence>
<dbReference type="SUPFAM" id="SSF52540">
    <property type="entry name" value="P-loop containing nucleoside triphosphate hydrolases"/>
    <property type="match status" value="1"/>
</dbReference>
<dbReference type="InterPro" id="IPR027417">
    <property type="entry name" value="P-loop_NTPase"/>
</dbReference>
<dbReference type="Proteomes" id="UP000294887">
    <property type="component" value="Unassembled WGS sequence"/>
</dbReference>
<name>A0A4R1F478_9GAMM</name>